<dbReference type="RefSeq" id="XP_032829395.1">
    <property type="nucleotide sequence ID" value="XM_032973504.1"/>
</dbReference>
<dbReference type="GO" id="GO:0005737">
    <property type="term" value="C:cytoplasm"/>
    <property type="evidence" value="ECO:0007669"/>
    <property type="project" value="TreeGrafter"/>
</dbReference>
<dbReference type="KEGG" id="pmrn:116953352"/>
<dbReference type="PANTHER" id="PTHR10502">
    <property type="entry name" value="ANNEXIN"/>
    <property type="match status" value="1"/>
</dbReference>
<dbReference type="RefSeq" id="XP_032829387.1">
    <property type="nucleotide sequence ID" value="XM_032973496.1"/>
</dbReference>
<dbReference type="FunFam" id="1.10.220.10:FF:000004">
    <property type="entry name" value="Annexin"/>
    <property type="match status" value="1"/>
</dbReference>
<dbReference type="GO" id="GO:0005886">
    <property type="term" value="C:plasma membrane"/>
    <property type="evidence" value="ECO:0007669"/>
    <property type="project" value="TreeGrafter"/>
</dbReference>
<evidence type="ECO:0000256" key="3">
    <source>
        <dbReference type="ARBA" id="ARBA00022837"/>
    </source>
</evidence>
<evidence type="ECO:0000313" key="9">
    <source>
        <dbReference type="RefSeq" id="XP_032829378.1"/>
    </source>
</evidence>
<feature type="region of interest" description="Disordered" evidence="7">
    <location>
        <begin position="73"/>
        <end position="215"/>
    </location>
</feature>
<protein>
    <recommendedName>
        <fullName evidence="6">Annexin</fullName>
    </recommendedName>
</protein>
<feature type="compositionally biased region" description="Low complexity" evidence="7">
    <location>
        <begin position="192"/>
        <end position="205"/>
    </location>
</feature>
<evidence type="ECO:0000256" key="6">
    <source>
        <dbReference type="RuleBase" id="RU003540"/>
    </source>
</evidence>
<organism evidence="8 11">
    <name type="scientific">Petromyzon marinus</name>
    <name type="common">Sea lamprey</name>
    <dbReference type="NCBI Taxonomy" id="7757"/>
    <lineage>
        <taxon>Eukaryota</taxon>
        <taxon>Metazoa</taxon>
        <taxon>Chordata</taxon>
        <taxon>Craniata</taxon>
        <taxon>Vertebrata</taxon>
        <taxon>Cyclostomata</taxon>
        <taxon>Hyperoartia</taxon>
        <taxon>Petromyzontiformes</taxon>
        <taxon>Petromyzontidae</taxon>
        <taxon>Petromyzon</taxon>
    </lineage>
</organism>
<dbReference type="GO" id="GO:0005544">
    <property type="term" value="F:calcium-dependent phospholipid binding"/>
    <property type="evidence" value="ECO:0007669"/>
    <property type="project" value="UniProtKB-KW"/>
</dbReference>
<keyword evidence="4 6" id="KW-0041">Annexin</keyword>
<dbReference type="InterPro" id="IPR018502">
    <property type="entry name" value="Annexin_repeat"/>
</dbReference>
<dbReference type="InterPro" id="IPR018252">
    <property type="entry name" value="Annexin_repeat_CS"/>
</dbReference>
<keyword evidence="2 6" id="KW-0677">Repeat</keyword>
<reference evidence="9 10" key="1">
    <citation type="submission" date="2025-04" db="UniProtKB">
        <authorList>
            <consortium name="RefSeq"/>
        </authorList>
    </citation>
    <scope>IDENTIFICATION</scope>
    <source>
        <tissue evidence="9 10">Sperm</tissue>
    </source>
</reference>
<dbReference type="FunFam" id="1.10.220.10:FF:000002">
    <property type="entry name" value="Annexin"/>
    <property type="match status" value="1"/>
</dbReference>
<dbReference type="InterPro" id="IPR037104">
    <property type="entry name" value="Annexin_sf"/>
</dbReference>
<evidence type="ECO:0000256" key="4">
    <source>
        <dbReference type="ARBA" id="ARBA00023216"/>
    </source>
</evidence>
<dbReference type="Proteomes" id="UP001318040">
    <property type="component" value="Chromosome 3"/>
</dbReference>
<dbReference type="RefSeq" id="XP_032829378.1">
    <property type="nucleotide sequence ID" value="XM_032973487.1"/>
</dbReference>
<dbReference type="FunFam" id="1.10.220.10:FF:000003">
    <property type="entry name" value="Annexin"/>
    <property type="match status" value="1"/>
</dbReference>
<dbReference type="InterPro" id="IPR001464">
    <property type="entry name" value="Annexin"/>
</dbReference>
<dbReference type="SMART" id="SM00335">
    <property type="entry name" value="ANX"/>
    <property type="match status" value="4"/>
</dbReference>
<dbReference type="PANTHER" id="PTHR10502:SF29">
    <property type="entry name" value="ANNEXIN A11"/>
    <property type="match status" value="1"/>
</dbReference>
<dbReference type="GO" id="GO:0005509">
    <property type="term" value="F:calcium ion binding"/>
    <property type="evidence" value="ECO:0007669"/>
    <property type="project" value="InterPro"/>
</dbReference>
<dbReference type="AlphaFoldDB" id="A0AAJ7U674"/>
<evidence type="ECO:0000256" key="1">
    <source>
        <dbReference type="ARBA" id="ARBA00007831"/>
    </source>
</evidence>
<feature type="compositionally biased region" description="Pro residues" evidence="7">
    <location>
        <begin position="76"/>
        <end position="89"/>
    </location>
</feature>
<dbReference type="SUPFAM" id="SSF47874">
    <property type="entry name" value="Annexin"/>
    <property type="match status" value="1"/>
</dbReference>
<dbReference type="GO" id="GO:0001786">
    <property type="term" value="F:phosphatidylserine binding"/>
    <property type="evidence" value="ECO:0007669"/>
    <property type="project" value="TreeGrafter"/>
</dbReference>
<proteinExistence type="inferred from homology"/>
<sequence>MSYPGYPGGWGVPSQPPMGFPDMGNFNIPAGFNPAISNMAGNLAQSGMFGPNPAMFPPGGPAGMGYGAPPGQLPYGAPPAQPYGAPPAQPYGAQPYGAPPTQPYGAPPAQQPYGAPPAQPYGAPPAQQPYGAPPAQPYGAPPGQQPYGAPQAQQPYVAPPGQQPYGAPPAQQPYGAPPAQQPYGSSAGSQGTQPAPTPSTITAAPVKKGRGTVKEQSGFNALKDAETLRKAMKGFGTDEKAIIDVLTARSNKQRQEIALSFKTAYGKDLVKELKSELSGNFELVVVALLETPTQYDVSQIQAAIKGAGTDEECLIEILASRSNKEIHEINKHYKSVTKRSLEQDIMSDTSANFKRLLVALCQGGRDESTTVDMARVQKDAQDLLAAGENRIGTDESRFNSILCGRSQAHLLRVFEEYGRISKHDIEKSIKREMSGSLEDGMVAVVKCLRNTQGFFAERLYKSMKGLGTKDSTLIRIMVSRCEVDLFDIRREFKQLYGKSLHSFIAGDTSGDYKKILLSLCGGDD</sequence>
<evidence type="ECO:0000313" key="10">
    <source>
        <dbReference type="RefSeq" id="XP_032829387.1"/>
    </source>
</evidence>
<dbReference type="PROSITE" id="PS00223">
    <property type="entry name" value="ANNEXIN_1"/>
    <property type="match status" value="3"/>
</dbReference>
<keyword evidence="8" id="KW-1185">Reference proteome</keyword>
<dbReference type="Gene3D" id="1.10.220.10">
    <property type="entry name" value="Annexin"/>
    <property type="match status" value="4"/>
</dbReference>
<evidence type="ECO:0000256" key="5">
    <source>
        <dbReference type="ARBA" id="ARBA00023302"/>
    </source>
</evidence>
<keyword evidence="3 6" id="KW-0106">Calcium</keyword>
<dbReference type="Pfam" id="PF00191">
    <property type="entry name" value="Annexin"/>
    <property type="match status" value="4"/>
</dbReference>
<comment type="similarity">
    <text evidence="1 6">Belongs to the annexin family.</text>
</comment>
<dbReference type="PROSITE" id="PS51897">
    <property type="entry name" value="ANNEXIN_2"/>
    <property type="match status" value="4"/>
</dbReference>
<feature type="compositionally biased region" description="Low complexity" evidence="7">
    <location>
        <begin position="145"/>
        <end position="156"/>
    </location>
</feature>
<dbReference type="GO" id="GO:0032506">
    <property type="term" value="P:cytokinetic process"/>
    <property type="evidence" value="ECO:0007669"/>
    <property type="project" value="TreeGrafter"/>
</dbReference>
<dbReference type="GO" id="GO:0012506">
    <property type="term" value="C:vesicle membrane"/>
    <property type="evidence" value="ECO:0007669"/>
    <property type="project" value="TreeGrafter"/>
</dbReference>
<keyword evidence="5 6" id="KW-0111">Calcium/phospholipid-binding</keyword>
<feature type="compositionally biased region" description="Pro residues" evidence="7">
    <location>
        <begin position="97"/>
        <end position="144"/>
    </location>
</feature>
<evidence type="ECO:0000313" key="11">
    <source>
        <dbReference type="RefSeq" id="XP_032829395.1"/>
    </source>
</evidence>
<dbReference type="PRINTS" id="PR00196">
    <property type="entry name" value="ANNEXIN"/>
</dbReference>
<dbReference type="FunFam" id="1.10.220.10:FF:000001">
    <property type="entry name" value="Annexin"/>
    <property type="match status" value="1"/>
</dbReference>
<dbReference type="GO" id="GO:0005634">
    <property type="term" value="C:nucleus"/>
    <property type="evidence" value="ECO:0007669"/>
    <property type="project" value="TreeGrafter"/>
</dbReference>
<evidence type="ECO:0000256" key="7">
    <source>
        <dbReference type="SAM" id="MobiDB-lite"/>
    </source>
</evidence>
<dbReference type="GO" id="GO:0006909">
    <property type="term" value="P:phagocytosis"/>
    <property type="evidence" value="ECO:0007669"/>
    <property type="project" value="TreeGrafter"/>
</dbReference>
<accession>A0AAJ7U674</accession>
<comment type="domain">
    <text evidence="6">A pair of annexin repeats may form one binding site for calcium and phospholipid.</text>
</comment>
<evidence type="ECO:0000256" key="2">
    <source>
        <dbReference type="ARBA" id="ARBA00022737"/>
    </source>
</evidence>
<name>A0AAJ7U674_PETMA</name>
<feature type="compositionally biased region" description="Pro residues" evidence="7">
    <location>
        <begin position="157"/>
        <end position="180"/>
    </location>
</feature>
<dbReference type="GeneID" id="116953352"/>
<evidence type="ECO:0000313" key="8">
    <source>
        <dbReference type="Proteomes" id="UP001318040"/>
    </source>
</evidence>
<gene>
    <name evidence="9 10 11" type="primary">LOC116953352</name>
</gene>